<organism evidence="1 2">
    <name type="scientific">Segatella copri</name>
    <dbReference type="NCBI Taxonomy" id="165179"/>
    <lineage>
        <taxon>Bacteria</taxon>
        <taxon>Pseudomonadati</taxon>
        <taxon>Bacteroidota</taxon>
        <taxon>Bacteroidia</taxon>
        <taxon>Bacteroidales</taxon>
        <taxon>Prevotellaceae</taxon>
        <taxon>Segatella</taxon>
    </lineage>
</organism>
<gene>
    <name evidence="1" type="ORF">KSW82_03075</name>
</gene>
<dbReference type="EMBL" id="JAHOEI010000005">
    <property type="protein sequence ID" value="MBV3386723.1"/>
    <property type="molecule type" value="Genomic_DNA"/>
</dbReference>
<accession>A0AAW4MYT0</accession>
<dbReference type="Proteomes" id="UP001196765">
    <property type="component" value="Unassembled WGS sequence"/>
</dbReference>
<dbReference type="RefSeq" id="WP_217743821.1">
    <property type="nucleotide sequence ID" value="NZ_JAHOEI010000005.1"/>
</dbReference>
<reference evidence="1" key="1">
    <citation type="submission" date="2021-06" db="EMBL/GenBank/DDBJ databases">
        <title>Collection of gut derived symbiotic bacterial strains cultured from healthy donors.</title>
        <authorList>
            <person name="Lin H."/>
            <person name="Littmann E."/>
            <person name="Pamer E.G."/>
        </authorList>
    </citation>
    <scope>NUCLEOTIDE SEQUENCE</scope>
    <source>
        <strain evidence="1">MSK.21.74</strain>
    </source>
</reference>
<proteinExistence type="predicted"/>
<evidence type="ECO:0000313" key="1">
    <source>
        <dbReference type="EMBL" id="MBV3386723.1"/>
    </source>
</evidence>
<evidence type="ECO:0000313" key="2">
    <source>
        <dbReference type="Proteomes" id="UP001196765"/>
    </source>
</evidence>
<sequence length="56" mass="6397">MTSKQYRKSSYVISAQVDTDKYVMLHGYSGAMDICIVMAIMDAMKSINALYTFKYL</sequence>
<name>A0AAW4MYT0_9BACT</name>
<dbReference type="AlphaFoldDB" id="A0AAW4MYT0"/>
<comment type="caution">
    <text evidence="1">The sequence shown here is derived from an EMBL/GenBank/DDBJ whole genome shotgun (WGS) entry which is preliminary data.</text>
</comment>
<protein>
    <submittedName>
        <fullName evidence="1">Uncharacterized protein</fullName>
    </submittedName>
</protein>